<protein>
    <submittedName>
        <fullName evidence="3">N-acetylmuramoyl-L-alanine amidase</fullName>
    </submittedName>
</protein>
<accession>A0A943I7Y8</accession>
<evidence type="ECO:0000313" key="3">
    <source>
        <dbReference type="EMBL" id="MBS5588596.1"/>
    </source>
</evidence>
<dbReference type="Gene3D" id="3.40.630.40">
    <property type="entry name" value="Zn-dependent exopeptidases"/>
    <property type="match status" value="1"/>
</dbReference>
<dbReference type="EMBL" id="JAGZCC010000040">
    <property type="protein sequence ID" value="MBS5588596.1"/>
    <property type="molecule type" value="Genomic_DNA"/>
</dbReference>
<dbReference type="InterPro" id="IPR050695">
    <property type="entry name" value="N-acetylmuramoyl_amidase_3"/>
</dbReference>
<dbReference type="AlphaFoldDB" id="A0A943I7Y8"/>
<dbReference type="Proteomes" id="UP000751224">
    <property type="component" value="Unassembled WGS sequence"/>
</dbReference>
<name>A0A943I7Y8_9FIRM</name>
<sequence length="277" mass="30375">MKNIIKLLFISLLVTGCVNQVQQKDIIKTKVLKQQEIAYITNQREIKLPETIKEPQEPINQEQDLPVIKNNHLIVIDAGHQAHGNSEQEPIGPGASKTKAKVTTGATGVGTGKLESVINLEVAIKLQQKLETSGYQVKMIRTNQDVNISNRERAMIANDSNCAAFIRLHCNSADSSSVSGTLTMAPSLNNPYCSQIAKASYNLSKCIVDNICSQTGSRNRGVMISDTMSGINWCTVPVTIVEMGFLSNYEEDKLLSESSYQDKIVDGIVKGINAYME</sequence>
<dbReference type="CDD" id="cd02696">
    <property type="entry name" value="MurNAc-LAA"/>
    <property type="match status" value="1"/>
</dbReference>
<dbReference type="SMART" id="SM00646">
    <property type="entry name" value="Ami_3"/>
    <property type="match status" value="1"/>
</dbReference>
<evidence type="ECO:0000313" key="4">
    <source>
        <dbReference type="Proteomes" id="UP000751224"/>
    </source>
</evidence>
<dbReference type="PANTHER" id="PTHR30404:SF0">
    <property type="entry name" value="N-ACETYLMURAMOYL-L-ALANINE AMIDASE AMIC"/>
    <property type="match status" value="1"/>
</dbReference>
<gene>
    <name evidence="3" type="ORF">KHX14_07235</name>
</gene>
<dbReference type="PANTHER" id="PTHR30404">
    <property type="entry name" value="N-ACETYLMURAMOYL-L-ALANINE AMIDASE"/>
    <property type="match status" value="1"/>
</dbReference>
<dbReference type="GO" id="GO:0009253">
    <property type="term" value="P:peptidoglycan catabolic process"/>
    <property type="evidence" value="ECO:0007669"/>
    <property type="project" value="InterPro"/>
</dbReference>
<evidence type="ECO:0000256" key="1">
    <source>
        <dbReference type="ARBA" id="ARBA00022801"/>
    </source>
</evidence>
<organism evidence="3 4">
    <name type="scientific">Thomasclavelia spiroformis</name>
    <dbReference type="NCBI Taxonomy" id="29348"/>
    <lineage>
        <taxon>Bacteria</taxon>
        <taxon>Bacillati</taxon>
        <taxon>Bacillota</taxon>
        <taxon>Erysipelotrichia</taxon>
        <taxon>Erysipelotrichales</taxon>
        <taxon>Coprobacillaceae</taxon>
        <taxon>Thomasclavelia</taxon>
    </lineage>
</organism>
<dbReference type="GO" id="GO:0008745">
    <property type="term" value="F:N-acetylmuramoyl-L-alanine amidase activity"/>
    <property type="evidence" value="ECO:0007669"/>
    <property type="project" value="InterPro"/>
</dbReference>
<evidence type="ECO:0000259" key="2">
    <source>
        <dbReference type="SMART" id="SM00646"/>
    </source>
</evidence>
<dbReference type="InterPro" id="IPR002508">
    <property type="entry name" value="MurNAc-LAA_cat"/>
</dbReference>
<dbReference type="Pfam" id="PF01520">
    <property type="entry name" value="Amidase_3"/>
    <property type="match status" value="1"/>
</dbReference>
<keyword evidence="1" id="KW-0378">Hydrolase</keyword>
<dbReference type="GO" id="GO:0030288">
    <property type="term" value="C:outer membrane-bounded periplasmic space"/>
    <property type="evidence" value="ECO:0007669"/>
    <property type="project" value="TreeGrafter"/>
</dbReference>
<dbReference type="PROSITE" id="PS51257">
    <property type="entry name" value="PROKAR_LIPOPROTEIN"/>
    <property type="match status" value="1"/>
</dbReference>
<comment type="caution">
    <text evidence="3">The sequence shown here is derived from an EMBL/GenBank/DDBJ whole genome shotgun (WGS) entry which is preliminary data.</text>
</comment>
<feature type="domain" description="MurNAc-LAA" evidence="2">
    <location>
        <begin position="154"/>
        <end position="273"/>
    </location>
</feature>
<dbReference type="SUPFAM" id="SSF53187">
    <property type="entry name" value="Zn-dependent exopeptidases"/>
    <property type="match status" value="1"/>
</dbReference>
<reference evidence="3" key="1">
    <citation type="submission" date="2021-02" db="EMBL/GenBank/DDBJ databases">
        <title>Infant gut strain persistence is associated with maternal origin, phylogeny, and functional potential including surface adhesion and iron acquisition.</title>
        <authorList>
            <person name="Lou Y.C."/>
        </authorList>
    </citation>
    <scope>NUCLEOTIDE SEQUENCE</scope>
    <source>
        <strain evidence="3">L3_108_000G1_dasL3_108_000G1_metabat.metabat.11</strain>
    </source>
</reference>
<proteinExistence type="predicted"/>
<dbReference type="RefSeq" id="WP_297670569.1">
    <property type="nucleotide sequence ID" value="NZ_JAGZCC010000040.1"/>
</dbReference>